<keyword evidence="5" id="KW-0679">Respiratory chain</keyword>
<name>A0A9N9A7I0_9GLOM</name>
<comment type="function">
    <text evidence="1">Accessory subunit of the mitochondrial membrane respiratory chain NADH dehydrogenase (Complex I), that is believed not to be involved in catalysis. Complex I functions in the transfer of electrons from NADH to the respiratory chain. The immediate electron acceptor for the enzyme is believed to be ubiquinone.</text>
</comment>
<protein>
    <submittedName>
        <fullName evidence="13">13859_t:CDS:1</fullName>
    </submittedName>
</protein>
<evidence type="ECO:0000256" key="4">
    <source>
        <dbReference type="ARBA" id="ARBA00022448"/>
    </source>
</evidence>
<evidence type="ECO:0000256" key="8">
    <source>
        <dbReference type="ARBA" id="ARBA00022982"/>
    </source>
</evidence>
<evidence type="ECO:0000256" key="7">
    <source>
        <dbReference type="ARBA" id="ARBA00022792"/>
    </source>
</evidence>
<keyword evidence="9 12" id="KW-1133">Transmembrane helix</keyword>
<accession>A0A9N9A7I0</accession>
<evidence type="ECO:0000256" key="5">
    <source>
        <dbReference type="ARBA" id="ARBA00022660"/>
    </source>
</evidence>
<evidence type="ECO:0000256" key="6">
    <source>
        <dbReference type="ARBA" id="ARBA00022692"/>
    </source>
</evidence>
<sequence>RSKQQPPGNSAMPATTTYTTTLMIMAMSWQSTRIIPSTHNSKSMPEQFKDPWARREAWRHLPRFSRANAFRNLWPGFTWGLGAFIIYLGYDTLSTQGFLGGGNHSHTSEKKQDSH</sequence>
<keyword evidence="14" id="KW-1185">Reference proteome</keyword>
<keyword evidence="8" id="KW-0249">Electron transport</keyword>
<evidence type="ECO:0000256" key="2">
    <source>
        <dbReference type="ARBA" id="ARBA00004298"/>
    </source>
</evidence>
<organism evidence="13 14">
    <name type="scientific">Acaulospora morrowiae</name>
    <dbReference type="NCBI Taxonomy" id="94023"/>
    <lineage>
        <taxon>Eukaryota</taxon>
        <taxon>Fungi</taxon>
        <taxon>Fungi incertae sedis</taxon>
        <taxon>Mucoromycota</taxon>
        <taxon>Glomeromycotina</taxon>
        <taxon>Glomeromycetes</taxon>
        <taxon>Diversisporales</taxon>
        <taxon>Acaulosporaceae</taxon>
        <taxon>Acaulospora</taxon>
    </lineage>
</organism>
<dbReference type="PANTHER" id="PTHR15082:SF2">
    <property type="entry name" value="NADH DEHYDROGENASE [UBIQUINONE] 1 BETA SUBCOMPLEX SUBUNIT 3"/>
    <property type="match status" value="1"/>
</dbReference>
<keyword evidence="4" id="KW-0813">Transport</keyword>
<evidence type="ECO:0000256" key="1">
    <source>
        <dbReference type="ARBA" id="ARBA00003195"/>
    </source>
</evidence>
<dbReference type="GO" id="GO:0022900">
    <property type="term" value="P:electron transport chain"/>
    <property type="evidence" value="ECO:0007669"/>
    <property type="project" value="InterPro"/>
</dbReference>
<comment type="caution">
    <text evidence="13">The sequence shown here is derived from an EMBL/GenBank/DDBJ whole genome shotgun (WGS) entry which is preliminary data.</text>
</comment>
<reference evidence="13" key="1">
    <citation type="submission" date="2021-06" db="EMBL/GenBank/DDBJ databases">
        <authorList>
            <person name="Kallberg Y."/>
            <person name="Tangrot J."/>
            <person name="Rosling A."/>
        </authorList>
    </citation>
    <scope>NUCLEOTIDE SEQUENCE</scope>
    <source>
        <strain evidence="13">CL551</strain>
    </source>
</reference>
<evidence type="ECO:0000313" key="14">
    <source>
        <dbReference type="Proteomes" id="UP000789342"/>
    </source>
</evidence>
<dbReference type="EMBL" id="CAJVPV010002161">
    <property type="protein sequence ID" value="CAG8519415.1"/>
    <property type="molecule type" value="Genomic_DNA"/>
</dbReference>
<evidence type="ECO:0000256" key="3">
    <source>
        <dbReference type="ARBA" id="ARBA00005667"/>
    </source>
</evidence>
<keyword evidence="7" id="KW-0999">Mitochondrion inner membrane</keyword>
<dbReference type="GO" id="GO:0032981">
    <property type="term" value="P:mitochondrial respiratory chain complex I assembly"/>
    <property type="evidence" value="ECO:0007669"/>
    <property type="project" value="TreeGrafter"/>
</dbReference>
<comment type="subcellular location">
    <subcellularLocation>
        <location evidence="2">Mitochondrion inner membrane</location>
        <topology evidence="2">Single-pass membrane protein</topology>
        <orientation evidence="2">Matrix side</orientation>
    </subcellularLocation>
</comment>
<dbReference type="GO" id="GO:0005743">
    <property type="term" value="C:mitochondrial inner membrane"/>
    <property type="evidence" value="ECO:0007669"/>
    <property type="project" value="UniProtKB-SubCell"/>
</dbReference>
<feature type="transmembrane region" description="Helical" evidence="12">
    <location>
        <begin position="73"/>
        <end position="90"/>
    </location>
</feature>
<comment type="similarity">
    <text evidence="3">Belongs to the complex I NDUFB3 subunit family.</text>
</comment>
<gene>
    <name evidence="13" type="ORF">AMORRO_LOCUS4126</name>
</gene>
<evidence type="ECO:0000256" key="10">
    <source>
        <dbReference type="ARBA" id="ARBA00023128"/>
    </source>
</evidence>
<keyword evidence="11 12" id="KW-0472">Membrane</keyword>
<dbReference type="PANTHER" id="PTHR15082">
    <property type="entry name" value="NADH-UBIQUINONE OXIDOREDUCTASE B12 SUBUNIT"/>
    <property type="match status" value="1"/>
</dbReference>
<feature type="non-terminal residue" evidence="13">
    <location>
        <position position="1"/>
    </location>
</feature>
<evidence type="ECO:0000256" key="11">
    <source>
        <dbReference type="ARBA" id="ARBA00023136"/>
    </source>
</evidence>
<proteinExistence type="inferred from homology"/>
<dbReference type="OrthoDB" id="521512at2759"/>
<evidence type="ECO:0000256" key="12">
    <source>
        <dbReference type="SAM" id="Phobius"/>
    </source>
</evidence>
<dbReference type="Pfam" id="PF08122">
    <property type="entry name" value="NDUF_B12"/>
    <property type="match status" value="1"/>
</dbReference>
<evidence type="ECO:0000313" key="13">
    <source>
        <dbReference type="EMBL" id="CAG8519415.1"/>
    </source>
</evidence>
<keyword evidence="10" id="KW-0496">Mitochondrion</keyword>
<evidence type="ECO:0000256" key="9">
    <source>
        <dbReference type="ARBA" id="ARBA00022989"/>
    </source>
</evidence>
<dbReference type="InterPro" id="IPR012576">
    <property type="entry name" value="NDUFB3"/>
</dbReference>
<dbReference type="AlphaFoldDB" id="A0A9N9A7I0"/>
<dbReference type="Proteomes" id="UP000789342">
    <property type="component" value="Unassembled WGS sequence"/>
</dbReference>
<keyword evidence="6 12" id="KW-0812">Transmembrane</keyword>